<dbReference type="InterPro" id="IPR050458">
    <property type="entry name" value="LolB"/>
</dbReference>
<dbReference type="PANTHER" id="PTHR30634:SF16">
    <property type="entry name" value="OUTER-MEMBRANE LIPOPROTEIN LOLB"/>
    <property type="match status" value="1"/>
</dbReference>
<evidence type="ECO:0000313" key="2">
    <source>
        <dbReference type="EMBL" id="SEF63880.1"/>
    </source>
</evidence>
<dbReference type="OrthoDB" id="9789979at2"/>
<dbReference type="EMBL" id="FNUZ01000001">
    <property type="protein sequence ID" value="SEF63880.1"/>
    <property type="molecule type" value="Genomic_DNA"/>
</dbReference>
<dbReference type="RefSeq" id="WP_103909027.1">
    <property type="nucleotide sequence ID" value="NZ_FNUZ01000001.1"/>
</dbReference>
<dbReference type="Proteomes" id="UP000236752">
    <property type="component" value="Unassembled WGS sequence"/>
</dbReference>
<dbReference type="InterPro" id="IPR036465">
    <property type="entry name" value="vWFA_dom_sf"/>
</dbReference>
<sequence>MSDDPSNIQRRWRLALGRYAERQMGGLSKSDVRMDRTLDYLYGREYDKRGLHRPKGPGTLDPTQMKALDWLGSARKLFPQSVFEVLQDHALDRYGLSDLLDDPKTLENLEPNQDLLKTLLSFHGRAKPEVKDKLRQVADAVIQDIMRRLKSDVQRAFSGRRNPYKRSHVASAANFDWRGTLRRNLKNYDPDTGRIIADDLRFVSRERRRLPWSVILCVDQSGSMTDSIIHSAVMAAILSGLPGVKVSMVLFDTSIIDVTEKLTDPLDTLLSVQLGGGTDIGQAVEYSERYIDTPERTVFVLISDFAEGASPRRLYRSVARMNEARVRMIGLSALDDLGDPYMDAQIAGRLAGLGMKIAAMTPDKLAQWLAGVME</sequence>
<dbReference type="InterPro" id="IPR008912">
    <property type="entry name" value="Uncharacterised_CoxE"/>
</dbReference>
<dbReference type="PANTHER" id="PTHR30634">
    <property type="entry name" value="OUTER MEMBRANE LOLAB LIPOPROTEIN INSERTION APPARATUS"/>
    <property type="match status" value="1"/>
</dbReference>
<name>A0A1H5TM72_9RHOB</name>
<keyword evidence="3" id="KW-1185">Reference proteome</keyword>
<dbReference type="SMART" id="SM00327">
    <property type="entry name" value="VWA"/>
    <property type="match status" value="1"/>
</dbReference>
<evidence type="ECO:0000259" key="1">
    <source>
        <dbReference type="SMART" id="SM00327"/>
    </source>
</evidence>
<evidence type="ECO:0000313" key="3">
    <source>
        <dbReference type="Proteomes" id="UP000236752"/>
    </source>
</evidence>
<accession>A0A1H5TM72</accession>
<dbReference type="Pfam" id="PF05762">
    <property type="entry name" value="VWA_CoxE"/>
    <property type="match status" value="1"/>
</dbReference>
<dbReference type="Gene3D" id="3.40.50.410">
    <property type="entry name" value="von Willebrand factor, type A domain"/>
    <property type="match status" value="1"/>
</dbReference>
<organism evidence="2 3">
    <name type="scientific">Thalassococcus halodurans</name>
    <dbReference type="NCBI Taxonomy" id="373675"/>
    <lineage>
        <taxon>Bacteria</taxon>
        <taxon>Pseudomonadati</taxon>
        <taxon>Pseudomonadota</taxon>
        <taxon>Alphaproteobacteria</taxon>
        <taxon>Rhodobacterales</taxon>
        <taxon>Roseobacteraceae</taxon>
        <taxon>Thalassococcus</taxon>
    </lineage>
</organism>
<feature type="domain" description="VWFA" evidence="1">
    <location>
        <begin position="211"/>
        <end position="370"/>
    </location>
</feature>
<protein>
    <submittedName>
        <fullName evidence="2">Mg-chelatase subunit ChlD</fullName>
    </submittedName>
</protein>
<reference evidence="2 3" key="1">
    <citation type="submission" date="2016-10" db="EMBL/GenBank/DDBJ databases">
        <authorList>
            <person name="de Groot N.N."/>
        </authorList>
    </citation>
    <scope>NUCLEOTIDE SEQUENCE [LARGE SCALE GENOMIC DNA]</scope>
    <source>
        <strain evidence="2 3">DSM 26915</strain>
    </source>
</reference>
<dbReference type="InterPro" id="IPR002035">
    <property type="entry name" value="VWF_A"/>
</dbReference>
<dbReference type="SUPFAM" id="SSF53300">
    <property type="entry name" value="vWA-like"/>
    <property type="match status" value="1"/>
</dbReference>
<gene>
    <name evidence="2" type="ORF">SAMN04488045_0671</name>
</gene>
<dbReference type="AlphaFoldDB" id="A0A1H5TM72"/>
<proteinExistence type="predicted"/>